<keyword evidence="1" id="KW-0812">Transmembrane</keyword>
<protein>
    <submittedName>
        <fullName evidence="2">Uncharacterized protein</fullName>
    </submittedName>
</protein>
<feature type="transmembrane region" description="Helical" evidence="1">
    <location>
        <begin position="30"/>
        <end position="48"/>
    </location>
</feature>
<proteinExistence type="predicted"/>
<evidence type="ECO:0000256" key="1">
    <source>
        <dbReference type="SAM" id="Phobius"/>
    </source>
</evidence>
<keyword evidence="1" id="KW-1133">Transmembrane helix</keyword>
<keyword evidence="1" id="KW-0472">Membrane</keyword>
<accession>A0A2V3YCX7</accession>
<reference evidence="2 3" key="1">
    <citation type="submission" date="2018-05" db="EMBL/GenBank/DDBJ databases">
        <title>Genomic Encyclopedia of Type Strains, Phase IV (KMG-IV): sequencing the most valuable type-strain genomes for metagenomic binning, comparative biology and taxonomic classification.</title>
        <authorList>
            <person name="Goeker M."/>
        </authorList>
    </citation>
    <scope>NUCLEOTIDE SEQUENCE [LARGE SCALE GENOMIC DNA]</scope>
    <source>
        <strain evidence="2 3">DSM 24995</strain>
    </source>
</reference>
<sequence length="56" mass="6284">MKYGSYCFLTPALSGSSSEGHVKNSILSQLAPLACLFLFYFYVCEYIAKYVKCQAE</sequence>
<organism evidence="2 3">
    <name type="scientific">Hungatella effluvii</name>
    <dbReference type="NCBI Taxonomy" id="1096246"/>
    <lineage>
        <taxon>Bacteria</taxon>
        <taxon>Bacillati</taxon>
        <taxon>Bacillota</taxon>
        <taxon>Clostridia</taxon>
        <taxon>Lachnospirales</taxon>
        <taxon>Lachnospiraceae</taxon>
        <taxon>Hungatella</taxon>
    </lineage>
</organism>
<comment type="caution">
    <text evidence="2">The sequence shown here is derived from an EMBL/GenBank/DDBJ whole genome shotgun (WGS) entry which is preliminary data.</text>
</comment>
<keyword evidence="3" id="KW-1185">Reference proteome</keyword>
<evidence type="ECO:0000313" key="3">
    <source>
        <dbReference type="Proteomes" id="UP000248057"/>
    </source>
</evidence>
<name>A0A2V3YCX7_9FIRM</name>
<gene>
    <name evidence="2" type="ORF">DFR60_101617</name>
</gene>
<dbReference type="EMBL" id="QJKD01000001">
    <property type="protein sequence ID" value="PXX57308.1"/>
    <property type="molecule type" value="Genomic_DNA"/>
</dbReference>
<evidence type="ECO:0000313" key="2">
    <source>
        <dbReference type="EMBL" id="PXX57308.1"/>
    </source>
</evidence>
<dbReference type="AlphaFoldDB" id="A0A2V3YCX7"/>
<dbReference type="Proteomes" id="UP000248057">
    <property type="component" value="Unassembled WGS sequence"/>
</dbReference>